<dbReference type="InterPro" id="IPR019826">
    <property type="entry name" value="Carboxylesterase_B_AS"/>
</dbReference>
<comment type="caution">
    <text evidence="5">The sequence shown here is derived from an EMBL/GenBank/DDBJ whole genome shotgun (WGS) entry which is preliminary data.</text>
</comment>
<gene>
    <name evidence="5" type="ORF">DDF67_04905</name>
</gene>
<dbReference type="OrthoDB" id="9775851at2"/>
<dbReference type="Proteomes" id="UP000245073">
    <property type="component" value="Unassembled WGS sequence"/>
</dbReference>
<proteinExistence type="inferred from homology"/>
<comment type="similarity">
    <text evidence="1 3">Belongs to the type-B carboxylesterase/lipase family.</text>
</comment>
<dbReference type="Gene3D" id="3.40.50.1820">
    <property type="entry name" value="alpha/beta hydrolase"/>
    <property type="match status" value="1"/>
</dbReference>
<keyword evidence="2 3" id="KW-0378">Hydrolase</keyword>
<dbReference type="GO" id="GO:0016787">
    <property type="term" value="F:hydrolase activity"/>
    <property type="evidence" value="ECO:0007669"/>
    <property type="project" value="UniProtKB-KW"/>
</dbReference>
<dbReference type="EMBL" id="QDKQ01000024">
    <property type="protein sequence ID" value="PVM92711.1"/>
    <property type="molecule type" value="Genomic_DNA"/>
</dbReference>
<name>A0A2T9KA58_9CAUL</name>
<evidence type="ECO:0000256" key="3">
    <source>
        <dbReference type="RuleBase" id="RU361235"/>
    </source>
</evidence>
<dbReference type="RefSeq" id="WP_109099819.1">
    <property type="nucleotide sequence ID" value="NZ_QDKQ01000024.1"/>
</dbReference>
<evidence type="ECO:0000256" key="1">
    <source>
        <dbReference type="ARBA" id="ARBA00005964"/>
    </source>
</evidence>
<sequence>MRRIGLVTVFWMWVSLVHAAPVARLDTGSIEGVETGGVLAFLGLPYARPPVGDLRWRAPRPAMPWTSLRPANTFAPACPQRGVSMPGEPAPATSEDCLYLNVWTSSKTAKPAARSPVIVWIHGGGWTNGATSLPLYSGDTLAARGVVVVSIAYRLGALGFMAHPALSAEDGGSSGNFGLMDQIAALRWVQRNIAAFGGDPRNVTIAGQSAGAMSVSLLLASPEATGLFHRAIAQSGGLFEPIALAPSYQLASAERDGAAFAEKLGATTTAQLRALPVEALTAPDAARLGHPVIGARVLPLAPWDAYTARRQSRVPLLLGYNAEEARSLTDLSAIRAASFQADLANTFGQLPSALLAGYPFSDDVGAQAARDAFERDLRFGWDMWAWVRLQARTGTPAYLYRFSRRPPFPSNSVRAGWGASHFAELWYMFGQLDQERWAWTEIDRRLSATMVDQWVAFARTGDPNGDGRPAWPPFDEADPRILELGDTIEVKPFVPGGLTGLDAVYNAVRQKPK</sequence>
<evidence type="ECO:0000256" key="2">
    <source>
        <dbReference type="ARBA" id="ARBA00022801"/>
    </source>
</evidence>
<organism evidence="5 6">
    <name type="scientific">Caulobacter endophyticus</name>
    <dbReference type="NCBI Taxonomy" id="2172652"/>
    <lineage>
        <taxon>Bacteria</taxon>
        <taxon>Pseudomonadati</taxon>
        <taxon>Pseudomonadota</taxon>
        <taxon>Alphaproteobacteria</taxon>
        <taxon>Caulobacterales</taxon>
        <taxon>Caulobacteraceae</taxon>
        <taxon>Caulobacter</taxon>
    </lineage>
</organism>
<evidence type="ECO:0000313" key="6">
    <source>
        <dbReference type="Proteomes" id="UP000245073"/>
    </source>
</evidence>
<feature type="chain" id="PRO_5015375631" description="Carboxylic ester hydrolase" evidence="3">
    <location>
        <begin position="20"/>
        <end position="513"/>
    </location>
</feature>
<evidence type="ECO:0000259" key="4">
    <source>
        <dbReference type="Pfam" id="PF00135"/>
    </source>
</evidence>
<accession>A0A2T9KA58</accession>
<dbReference type="PROSITE" id="PS00122">
    <property type="entry name" value="CARBOXYLESTERASE_B_1"/>
    <property type="match status" value="1"/>
</dbReference>
<keyword evidence="6" id="KW-1185">Reference proteome</keyword>
<dbReference type="InterPro" id="IPR002018">
    <property type="entry name" value="CarbesteraseB"/>
</dbReference>
<reference evidence="5 6" key="1">
    <citation type="submission" date="2018-04" db="EMBL/GenBank/DDBJ databases">
        <title>The genome sequence of Caulobacter sp. 744.</title>
        <authorList>
            <person name="Gao J."/>
            <person name="Sun J."/>
        </authorList>
    </citation>
    <scope>NUCLEOTIDE SEQUENCE [LARGE SCALE GENOMIC DNA]</scope>
    <source>
        <strain evidence="5 6">774</strain>
    </source>
</reference>
<feature type="domain" description="Carboxylesterase type B" evidence="4">
    <location>
        <begin position="20"/>
        <end position="488"/>
    </location>
</feature>
<dbReference type="SUPFAM" id="SSF53474">
    <property type="entry name" value="alpha/beta-Hydrolases"/>
    <property type="match status" value="1"/>
</dbReference>
<keyword evidence="3" id="KW-0732">Signal</keyword>
<dbReference type="InterPro" id="IPR029058">
    <property type="entry name" value="AB_hydrolase_fold"/>
</dbReference>
<protein>
    <recommendedName>
        <fullName evidence="3">Carboxylic ester hydrolase</fullName>
        <ecNumber evidence="3">3.1.1.-</ecNumber>
    </recommendedName>
</protein>
<dbReference type="EC" id="3.1.1.-" evidence="3"/>
<dbReference type="InterPro" id="IPR050309">
    <property type="entry name" value="Type-B_Carboxylest/Lipase"/>
</dbReference>
<dbReference type="PANTHER" id="PTHR11559">
    <property type="entry name" value="CARBOXYLESTERASE"/>
    <property type="match status" value="1"/>
</dbReference>
<evidence type="ECO:0000313" key="5">
    <source>
        <dbReference type="EMBL" id="PVM92711.1"/>
    </source>
</evidence>
<feature type="signal peptide" evidence="3">
    <location>
        <begin position="1"/>
        <end position="19"/>
    </location>
</feature>
<dbReference type="Pfam" id="PF00135">
    <property type="entry name" value="COesterase"/>
    <property type="match status" value="1"/>
</dbReference>
<dbReference type="AlphaFoldDB" id="A0A2T9KA58"/>